<evidence type="ECO:0000313" key="1">
    <source>
        <dbReference type="EMBL" id="KAG8651581.1"/>
    </source>
</evidence>
<sequence length="406" mass="44816">MSHKGGIFHSQSLNQIPDLSLHISLPNRTPSSICTATNDDADDSTFDVWSKDDSLKPHKDSSIKVGSLPDETIDLTLAANPAATIALQVESPWRRISYAGGGGGSQADQRNNVLLQRSNGGSMSQLDRGISGFKPIKGFPVYSCWNINSGEMDPRFCFNQIPYPSSCTPYSSPGDTCSSFPAYRMAAPSVRPQFQYHQYGGGVVGGAEVYGGGMIRSRFTPKLQNKRNMRAPRMRWTSSLHSRFVHAVELLGGHERATPKSVLELMDVKDLTLAHVKSHLQMYRTVKSTDKPAASSDGSADEDFLSVTTPINQISNHKTSSCVSLQHDDGYTTSSTPWINSSSRERWVQSSSRDMEGLRPPQNQLSHQAFEESEIRSFRSVCNQLLETPSLEFSLGRPDWQSKLHD</sequence>
<name>A0ACB7HL52_MANES</name>
<reference evidence="2" key="1">
    <citation type="journal article" date="2016" name="Nat. Biotechnol.">
        <title>Sequencing wild and cultivated cassava and related species reveals extensive interspecific hybridization and genetic diversity.</title>
        <authorList>
            <person name="Bredeson J.V."/>
            <person name="Lyons J.B."/>
            <person name="Prochnik S.E."/>
            <person name="Wu G.A."/>
            <person name="Ha C.M."/>
            <person name="Edsinger-Gonzales E."/>
            <person name="Grimwood J."/>
            <person name="Schmutz J."/>
            <person name="Rabbi I.Y."/>
            <person name="Egesi C."/>
            <person name="Nauluvula P."/>
            <person name="Lebot V."/>
            <person name="Ndunguru J."/>
            <person name="Mkamilo G."/>
            <person name="Bart R.S."/>
            <person name="Setter T.L."/>
            <person name="Gleadow R.M."/>
            <person name="Kulakow P."/>
            <person name="Ferguson M.E."/>
            <person name="Rounsley S."/>
            <person name="Rokhsar D.S."/>
        </authorList>
    </citation>
    <scope>NUCLEOTIDE SEQUENCE [LARGE SCALE GENOMIC DNA]</scope>
    <source>
        <strain evidence="2">cv. AM560-2</strain>
    </source>
</reference>
<dbReference type="EMBL" id="CM004392">
    <property type="protein sequence ID" value="KAG8651581.1"/>
    <property type="molecule type" value="Genomic_DNA"/>
</dbReference>
<evidence type="ECO:0000313" key="2">
    <source>
        <dbReference type="Proteomes" id="UP000091857"/>
    </source>
</evidence>
<accession>A0ACB7HL52</accession>
<keyword evidence="2" id="KW-1185">Reference proteome</keyword>
<dbReference type="Proteomes" id="UP000091857">
    <property type="component" value="Chromosome 6"/>
</dbReference>
<protein>
    <submittedName>
        <fullName evidence="1">Uncharacterized protein</fullName>
    </submittedName>
</protein>
<proteinExistence type="predicted"/>
<organism evidence="1 2">
    <name type="scientific">Manihot esculenta</name>
    <name type="common">Cassava</name>
    <name type="synonym">Jatropha manihot</name>
    <dbReference type="NCBI Taxonomy" id="3983"/>
    <lineage>
        <taxon>Eukaryota</taxon>
        <taxon>Viridiplantae</taxon>
        <taxon>Streptophyta</taxon>
        <taxon>Embryophyta</taxon>
        <taxon>Tracheophyta</taxon>
        <taxon>Spermatophyta</taxon>
        <taxon>Magnoliopsida</taxon>
        <taxon>eudicotyledons</taxon>
        <taxon>Gunneridae</taxon>
        <taxon>Pentapetalae</taxon>
        <taxon>rosids</taxon>
        <taxon>fabids</taxon>
        <taxon>Malpighiales</taxon>
        <taxon>Euphorbiaceae</taxon>
        <taxon>Crotonoideae</taxon>
        <taxon>Manihoteae</taxon>
        <taxon>Manihot</taxon>
    </lineage>
</organism>
<gene>
    <name evidence="1" type="ORF">MANES_06G001800v8</name>
</gene>
<comment type="caution">
    <text evidence="1">The sequence shown here is derived from an EMBL/GenBank/DDBJ whole genome shotgun (WGS) entry which is preliminary data.</text>
</comment>